<name>A0A4Q0SWY1_9BACT</name>
<accession>A0A4Q0SWY1</accession>
<comment type="caution">
    <text evidence="3">The sequence shown here is derived from an EMBL/GenBank/DDBJ whole genome shotgun (WGS) entry which is preliminary data.</text>
</comment>
<organism evidence="3 4">
    <name type="scientific">Granulicella sibirica</name>
    <dbReference type="NCBI Taxonomy" id="2479048"/>
    <lineage>
        <taxon>Bacteria</taxon>
        <taxon>Pseudomonadati</taxon>
        <taxon>Acidobacteriota</taxon>
        <taxon>Terriglobia</taxon>
        <taxon>Terriglobales</taxon>
        <taxon>Acidobacteriaceae</taxon>
        <taxon>Granulicella</taxon>
    </lineage>
</organism>
<feature type="region of interest" description="Disordered" evidence="1">
    <location>
        <begin position="95"/>
        <end position="120"/>
    </location>
</feature>
<gene>
    <name evidence="3" type="ORF">GRAN_4756</name>
</gene>
<dbReference type="GO" id="GO:0015074">
    <property type="term" value="P:DNA integration"/>
    <property type="evidence" value="ECO:0007669"/>
    <property type="project" value="InterPro"/>
</dbReference>
<protein>
    <submittedName>
        <fullName evidence="3">Mobile element protein</fullName>
    </submittedName>
</protein>
<reference evidence="3 4" key="1">
    <citation type="submission" date="2018-11" db="EMBL/GenBank/DDBJ databases">
        <authorList>
            <person name="Mardanov A.V."/>
            <person name="Ravin N.V."/>
            <person name="Dedysh S.N."/>
        </authorList>
    </citation>
    <scope>NUCLEOTIDE SEQUENCE [LARGE SCALE GENOMIC DNA]</scope>
    <source>
        <strain evidence="3 4">AF10</strain>
    </source>
</reference>
<evidence type="ECO:0000259" key="2">
    <source>
        <dbReference type="PROSITE" id="PS50994"/>
    </source>
</evidence>
<dbReference type="AlphaFoldDB" id="A0A4Q0SWY1"/>
<dbReference type="PANTHER" id="PTHR47515:SF2">
    <property type="entry name" value="INTEGRASE CORE DOMAIN PROTEIN"/>
    <property type="match status" value="1"/>
</dbReference>
<evidence type="ECO:0000313" key="4">
    <source>
        <dbReference type="Proteomes" id="UP000289437"/>
    </source>
</evidence>
<proteinExistence type="predicted"/>
<dbReference type="GO" id="GO:0003676">
    <property type="term" value="F:nucleic acid binding"/>
    <property type="evidence" value="ECO:0007669"/>
    <property type="project" value="InterPro"/>
</dbReference>
<feature type="compositionally biased region" description="Basic and acidic residues" evidence="1">
    <location>
        <begin position="101"/>
        <end position="115"/>
    </location>
</feature>
<evidence type="ECO:0000313" key="3">
    <source>
        <dbReference type="EMBL" id="RXH54460.1"/>
    </source>
</evidence>
<dbReference type="PANTHER" id="PTHR47515">
    <property type="entry name" value="LOW CALCIUM RESPONSE LOCUS PROTEIN T"/>
    <property type="match status" value="1"/>
</dbReference>
<dbReference type="InterPro" id="IPR036397">
    <property type="entry name" value="RNaseH_sf"/>
</dbReference>
<keyword evidence="4" id="KW-1185">Reference proteome</keyword>
<sequence length="239" mass="27599">MDFKGYFVTGDGKRCDPFTITDAYSRYLIRCQIVSRIDLSHVRAICEAAMREYGMPARIRTDNGAPFAGTGLMGLSKLALGWMKLGIVHERIQAGRPQQNGRHERMHRTLKEDTTKPPASSLRAQQSRFDNFRYVFNNERPHEGLKNAVPASLYHPSSVRLPRKLSEFTYPKGLLLRKVNNSGDISWHKTRIFISEVFRFEELALELTTPGFYRVYFRDLEVGELNVEELRFRAARRVV</sequence>
<dbReference type="InterPro" id="IPR001584">
    <property type="entry name" value="Integrase_cat-core"/>
</dbReference>
<evidence type="ECO:0000256" key="1">
    <source>
        <dbReference type="SAM" id="MobiDB-lite"/>
    </source>
</evidence>
<dbReference type="Gene3D" id="3.30.420.10">
    <property type="entry name" value="Ribonuclease H-like superfamily/Ribonuclease H"/>
    <property type="match status" value="1"/>
</dbReference>
<reference evidence="4" key="2">
    <citation type="submission" date="2019-02" db="EMBL/GenBank/DDBJ databases">
        <title>Granulicella sibirica sp. nov., a psychrotolerant acidobacterium isolated from an organic soil layer in forested tundra, West Siberia.</title>
        <authorList>
            <person name="Oshkin I.Y."/>
            <person name="Kulichevskaya I.S."/>
            <person name="Rijpstra W.I.C."/>
            <person name="Sinninghe Damste J.S."/>
            <person name="Rakitin A.L."/>
            <person name="Ravin N.V."/>
            <person name="Dedysh S.N."/>
        </authorList>
    </citation>
    <scope>NUCLEOTIDE SEQUENCE [LARGE SCALE GENOMIC DNA]</scope>
    <source>
        <strain evidence="4">AF10</strain>
    </source>
</reference>
<dbReference type="Proteomes" id="UP000289437">
    <property type="component" value="Unassembled WGS sequence"/>
</dbReference>
<dbReference type="PROSITE" id="PS50994">
    <property type="entry name" value="INTEGRASE"/>
    <property type="match status" value="1"/>
</dbReference>
<dbReference type="Pfam" id="PF13683">
    <property type="entry name" value="rve_3"/>
    <property type="match status" value="1"/>
</dbReference>
<feature type="domain" description="Integrase catalytic" evidence="2">
    <location>
        <begin position="1"/>
        <end position="158"/>
    </location>
</feature>
<dbReference type="SUPFAM" id="SSF53098">
    <property type="entry name" value="Ribonuclease H-like"/>
    <property type="match status" value="1"/>
</dbReference>
<dbReference type="EMBL" id="RDSM01000004">
    <property type="protein sequence ID" value="RXH54460.1"/>
    <property type="molecule type" value="Genomic_DNA"/>
</dbReference>
<dbReference type="InterPro" id="IPR012337">
    <property type="entry name" value="RNaseH-like_sf"/>
</dbReference>